<evidence type="ECO:0000256" key="1">
    <source>
        <dbReference type="ARBA" id="ARBA00006676"/>
    </source>
</evidence>
<dbReference type="InterPro" id="IPR006330">
    <property type="entry name" value="Ado/ade_deaminase"/>
</dbReference>
<reference evidence="4 5" key="1">
    <citation type="journal article" date="2023" name="Mol. Ecol. Resour.">
        <title>Chromosome-level genome assembly of a triploid poplar Populus alba 'Berolinensis'.</title>
        <authorList>
            <person name="Chen S."/>
            <person name="Yu Y."/>
            <person name="Wang X."/>
            <person name="Wang S."/>
            <person name="Zhang T."/>
            <person name="Zhou Y."/>
            <person name="He R."/>
            <person name="Meng N."/>
            <person name="Wang Y."/>
            <person name="Liu W."/>
            <person name="Liu Z."/>
            <person name="Liu J."/>
            <person name="Guo Q."/>
            <person name="Huang H."/>
            <person name="Sederoff R.R."/>
            <person name="Wang G."/>
            <person name="Qu G."/>
            <person name="Chen S."/>
        </authorList>
    </citation>
    <scope>NUCLEOTIDE SEQUENCE [LARGE SCALE GENOMIC DNA]</scope>
    <source>
        <strain evidence="4">SC-2020</strain>
    </source>
</reference>
<sequence>MLCIIELRTAPKVKLALEMRNLDVVGIDLSGNPVVGEWNTFLPALKSAQEQVLYLTLHYGEVCLHF</sequence>
<dbReference type="GO" id="GO:0006154">
    <property type="term" value="P:adenosine catabolic process"/>
    <property type="evidence" value="ECO:0007669"/>
    <property type="project" value="TreeGrafter"/>
</dbReference>
<protein>
    <submittedName>
        <fullName evidence="4">Uncharacterized protein</fullName>
    </submittedName>
</protein>
<keyword evidence="3" id="KW-0546">Nucleotide metabolism</keyword>
<dbReference type="Gene3D" id="3.20.20.140">
    <property type="entry name" value="Metal-dependent hydrolases"/>
    <property type="match status" value="1"/>
</dbReference>
<proteinExistence type="inferred from homology"/>
<evidence type="ECO:0000313" key="4">
    <source>
        <dbReference type="EMBL" id="KAJ6999541.1"/>
    </source>
</evidence>
<dbReference type="EMBL" id="JAQIZT010000004">
    <property type="protein sequence ID" value="KAJ6999541.1"/>
    <property type="molecule type" value="Genomic_DNA"/>
</dbReference>
<dbReference type="PANTHER" id="PTHR11409">
    <property type="entry name" value="ADENOSINE DEAMINASE"/>
    <property type="match status" value="1"/>
</dbReference>
<organism evidence="4 5">
    <name type="scientific">Populus alba x Populus x berolinensis</name>
    <dbReference type="NCBI Taxonomy" id="444605"/>
    <lineage>
        <taxon>Eukaryota</taxon>
        <taxon>Viridiplantae</taxon>
        <taxon>Streptophyta</taxon>
        <taxon>Embryophyta</taxon>
        <taxon>Tracheophyta</taxon>
        <taxon>Spermatophyta</taxon>
        <taxon>Magnoliopsida</taxon>
        <taxon>eudicotyledons</taxon>
        <taxon>Gunneridae</taxon>
        <taxon>Pentapetalae</taxon>
        <taxon>rosids</taxon>
        <taxon>fabids</taxon>
        <taxon>Malpighiales</taxon>
        <taxon>Salicaceae</taxon>
        <taxon>Saliceae</taxon>
        <taxon>Populus</taxon>
    </lineage>
</organism>
<dbReference type="GO" id="GO:0009117">
    <property type="term" value="P:nucleotide metabolic process"/>
    <property type="evidence" value="ECO:0007669"/>
    <property type="project" value="UniProtKB-KW"/>
</dbReference>
<dbReference type="GO" id="GO:0004000">
    <property type="term" value="F:adenosine deaminase activity"/>
    <property type="evidence" value="ECO:0007669"/>
    <property type="project" value="TreeGrafter"/>
</dbReference>
<comment type="similarity">
    <text evidence="1">Belongs to the metallo-dependent hydrolases superfamily. Adenosine and AMP deaminases family.</text>
</comment>
<accession>A0AAD6W5K7</accession>
<gene>
    <name evidence="4" type="ORF">NC653_010298</name>
</gene>
<dbReference type="GO" id="GO:0046103">
    <property type="term" value="P:inosine biosynthetic process"/>
    <property type="evidence" value="ECO:0007669"/>
    <property type="project" value="TreeGrafter"/>
</dbReference>
<dbReference type="AlphaFoldDB" id="A0AAD6W5K7"/>
<comment type="caution">
    <text evidence="4">The sequence shown here is derived from an EMBL/GenBank/DDBJ whole genome shotgun (WGS) entry which is preliminary data.</text>
</comment>
<keyword evidence="2" id="KW-0862">Zinc</keyword>
<dbReference type="PANTHER" id="PTHR11409:SF42">
    <property type="entry name" value="ADENOSINE DEAMINASE-LIKE PROTEIN"/>
    <property type="match status" value="1"/>
</dbReference>
<evidence type="ECO:0000256" key="2">
    <source>
        <dbReference type="ARBA" id="ARBA00022833"/>
    </source>
</evidence>
<evidence type="ECO:0000313" key="5">
    <source>
        <dbReference type="Proteomes" id="UP001164929"/>
    </source>
</evidence>
<dbReference type="Proteomes" id="UP001164929">
    <property type="component" value="Chromosome 4"/>
</dbReference>
<keyword evidence="5" id="KW-1185">Reference proteome</keyword>
<name>A0AAD6W5K7_9ROSI</name>
<evidence type="ECO:0000256" key="3">
    <source>
        <dbReference type="ARBA" id="ARBA00023080"/>
    </source>
</evidence>